<evidence type="ECO:0000256" key="2">
    <source>
        <dbReference type="ARBA" id="ARBA00022490"/>
    </source>
</evidence>
<evidence type="ECO:0000256" key="3">
    <source>
        <dbReference type="ARBA" id="ARBA00022679"/>
    </source>
</evidence>
<comment type="function">
    <text evidence="8">Catalyzes the phosphorylation of the 3'-hydroxyl group of dephosphocoenzyme A to form coenzyme A.</text>
</comment>
<evidence type="ECO:0000256" key="8">
    <source>
        <dbReference type="HAMAP-Rule" id="MF_00376"/>
    </source>
</evidence>
<comment type="subcellular location">
    <subcellularLocation>
        <location evidence="8">Cytoplasm</location>
    </subcellularLocation>
</comment>
<dbReference type="Pfam" id="PF01121">
    <property type="entry name" value="CoaE"/>
    <property type="match status" value="1"/>
</dbReference>
<dbReference type="GO" id="GO:0015937">
    <property type="term" value="P:coenzyme A biosynthetic process"/>
    <property type="evidence" value="ECO:0007669"/>
    <property type="project" value="UniProtKB-UniRule"/>
</dbReference>
<dbReference type="Proteomes" id="UP000274391">
    <property type="component" value="Unassembled WGS sequence"/>
</dbReference>
<gene>
    <name evidence="8" type="primary">coaE</name>
    <name evidence="10" type="ORF">EG850_05415</name>
</gene>
<evidence type="ECO:0000256" key="5">
    <source>
        <dbReference type="ARBA" id="ARBA00022777"/>
    </source>
</evidence>
<dbReference type="HAMAP" id="MF_00376">
    <property type="entry name" value="Dephospho_CoA_kinase"/>
    <property type="match status" value="1"/>
</dbReference>
<proteinExistence type="inferred from homology"/>
<evidence type="ECO:0000256" key="1">
    <source>
        <dbReference type="ARBA" id="ARBA00009018"/>
    </source>
</evidence>
<keyword evidence="11" id="KW-1185">Reference proteome</keyword>
<dbReference type="Gene3D" id="3.40.50.300">
    <property type="entry name" value="P-loop containing nucleotide triphosphate hydrolases"/>
    <property type="match status" value="1"/>
</dbReference>
<comment type="pathway">
    <text evidence="8">Cofactor biosynthesis; coenzyme A biosynthesis; CoA from (R)-pantothenate: step 5/5.</text>
</comment>
<dbReference type="GO" id="GO:0004140">
    <property type="term" value="F:dephospho-CoA kinase activity"/>
    <property type="evidence" value="ECO:0007669"/>
    <property type="project" value="UniProtKB-UniRule"/>
</dbReference>
<dbReference type="PANTHER" id="PTHR10695:SF46">
    <property type="entry name" value="BIFUNCTIONAL COENZYME A SYNTHASE-RELATED"/>
    <property type="match status" value="1"/>
</dbReference>
<keyword evidence="7 8" id="KW-0173">Coenzyme A biosynthesis</keyword>
<dbReference type="EC" id="2.7.1.24" evidence="8 9"/>
<feature type="binding site" evidence="8">
    <location>
        <begin position="11"/>
        <end position="16"/>
    </location>
    <ligand>
        <name>ATP</name>
        <dbReference type="ChEBI" id="CHEBI:30616"/>
    </ligand>
</feature>
<evidence type="ECO:0000313" key="11">
    <source>
        <dbReference type="Proteomes" id="UP000274391"/>
    </source>
</evidence>
<dbReference type="InterPro" id="IPR027417">
    <property type="entry name" value="P-loop_NTPase"/>
</dbReference>
<evidence type="ECO:0000256" key="9">
    <source>
        <dbReference type="NCBIfam" id="TIGR00152"/>
    </source>
</evidence>
<accession>A0A3P3W345</accession>
<dbReference type="SUPFAM" id="SSF52540">
    <property type="entry name" value="P-loop containing nucleoside triphosphate hydrolases"/>
    <property type="match status" value="1"/>
</dbReference>
<dbReference type="FunFam" id="3.40.50.300:FF:000991">
    <property type="entry name" value="Dephospho-CoA kinase"/>
    <property type="match status" value="1"/>
</dbReference>
<dbReference type="GO" id="GO:0005524">
    <property type="term" value="F:ATP binding"/>
    <property type="evidence" value="ECO:0007669"/>
    <property type="project" value="UniProtKB-UniRule"/>
</dbReference>
<dbReference type="AlphaFoldDB" id="A0A3P3W345"/>
<protein>
    <recommendedName>
        <fullName evidence="8 9">Dephospho-CoA kinase</fullName>
        <ecNumber evidence="8 9">2.7.1.24</ecNumber>
    </recommendedName>
    <alternativeName>
        <fullName evidence="8">Dephosphocoenzyme A kinase</fullName>
    </alternativeName>
</protein>
<keyword evidence="2 8" id="KW-0963">Cytoplasm</keyword>
<dbReference type="GO" id="GO:0005737">
    <property type="term" value="C:cytoplasm"/>
    <property type="evidence" value="ECO:0007669"/>
    <property type="project" value="UniProtKB-SubCell"/>
</dbReference>
<dbReference type="CDD" id="cd02022">
    <property type="entry name" value="DPCK"/>
    <property type="match status" value="1"/>
</dbReference>
<dbReference type="PROSITE" id="PS51219">
    <property type="entry name" value="DPCK"/>
    <property type="match status" value="1"/>
</dbReference>
<keyword evidence="3 8" id="KW-0808">Transferase</keyword>
<evidence type="ECO:0000256" key="7">
    <source>
        <dbReference type="ARBA" id="ARBA00022993"/>
    </source>
</evidence>
<dbReference type="InterPro" id="IPR001977">
    <property type="entry name" value="Depp_CoAkinase"/>
</dbReference>
<reference evidence="10 11" key="1">
    <citation type="submission" date="2018-11" db="EMBL/GenBank/DDBJ databases">
        <title>YIM 102482-1 draft genome.</title>
        <authorList>
            <person name="Li G."/>
            <person name="Jiang Y."/>
        </authorList>
    </citation>
    <scope>NUCLEOTIDE SEQUENCE [LARGE SCALE GENOMIC DNA]</scope>
    <source>
        <strain evidence="10 11">YIM 102482-1</strain>
    </source>
</reference>
<dbReference type="EMBL" id="RQVS01000005">
    <property type="protein sequence ID" value="RRJ87253.1"/>
    <property type="molecule type" value="Genomic_DNA"/>
</dbReference>
<comment type="catalytic activity">
    <reaction evidence="8">
        <text>3'-dephospho-CoA + ATP = ADP + CoA + H(+)</text>
        <dbReference type="Rhea" id="RHEA:18245"/>
        <dbReference type="ChEBI" id="CHEBI:15378"/>
        <dbReference type="ChEBI" id="CHEBI:30616"/>
        <dbReference type="ChEBI" id="CHEBI:57287"/>
        <dbReference type="ChEBI" id="CHEBI:57328"/>
        <dbReference type="ChEBI" id="CHEBI:456216"/>
        <dbReference type="EC" id="2.7.1.24"/>
    </reaction>
</comment>
<keyword evidence="6 8" id="KW-0067">ATP-binding</keyword>
<keyword evidence="4 8" id="KW-0547">Nucleotide-binding</keyword>
<name>A0A3P3W345_9MICO</name>
<sequence>MTTIALTGGIASGKTTISNRLRELGAVIIDADEIAREIVQPGKRVLREIVDRFGQEILNDDGTLNRKALADIVFNDDDELRALNDLTHPEIRRITRERIETTLIDDPDAIFVHDIPLLAENRSNYDYDEIWVADAPAEVRRERLMEDRGMSAEEAQARIDAQVSDEERRMIADVVIDTTRPISDTIEHIDEMFVRLRLGDFAASDEVSYDTAPITVPKEERTSED</sequence>
<evidence type="ECO:0000313" key="10">
    <source>
        <dbReference type="EMBL" id="RRJ87253.1"/>
    </source>
</evidence>
<comment type="caution">
    <text evidence="10">The sequence shown here is derived from an EMBL/GenBank/DDBJ whole genome shotgun (WGS) entry which is preliminary data.</text>
</comment>
<evidence type="ECO:0000256" key="4">
    <source>
        <dbReference type="ARBA" id="ARBA00022741"/>
    </source>
</evidence>
<dbReference type="NCBIfam" id="NF002879">
    <property type="entry name" value="PRK03333.1"/>
    <property type="match status" value="1"/>
</dbReference>
<dbReference type="UniPathway" id="UPA00241">
    <property type="reaction ID" value="UER00356"/>
</dbReference>
<dbReference type="PANTHER" id="PTHR10695">
    <property type="entry name" value="DEPHOSPHO-COA KINASE-RELATED"/>
    <property type="match status" value="1"/>
</dbReference>
<evidence type="ECO:0000256" key="6">
    <source>
        <dbReference type="ARBA" id="ARBA00022840"/>
    </source>
</evidence>
<organism evidence="10 11">
    <name type="scientific">Gulosibacter macacae</name>
    <dbReference type="NCBI Taxonomy" id="2488791"/>
    <lineage>
        <taxon>Bacteria</taxon>
        <taxon>Bacillati</taxon>
        <taxon>Actinomycetota</taxon>
        <taxon>Actinomycetes</taxon>
        <taxon>Micrococcales</taxon>
        <taxon>Microbacteriaceae</taxon>
        <taxon>Gulosibacter</taxon>
    </lineage>
</organism>
<dbReference type="OrthoDB" id="9812943at2"/>
<dbReference type="RefSeq" id="WP_124971100.1">
    <property type="nucleotide sequence ID" value="NZ_RQVS01000005.1"/>
</dbReference>
<keyword evidence="5 8" id="KW-0418">Kinase</keyword>
<dbReference type="NCBIfam" id="TIGR00152">
    <property type="entry name" value="dephospho-CoA kinase"/>
    <property type="match status" value="1"/>
</dbReference>
<comment type="similarity">
    <text evidence="1 8">Belongs to the CoaE family.</text>
</comment>